<protein>
    <submittedName>
        <fullName evidence="1">Uncharacterized protein</fullName>
    </submittedName>
</protein>
<evidence type="ECO:0000313" key="1">
    <source>
        <dbReference type="EMBL" id="GFY57413.1"/>
    </source>
</evidence>
<organism evidence="1 2">
    <name type="scientific">Trichonephila inaurata madagascariensis</name>
    <dbReference type="NCBI Taxonomy" id="2747483"/>
    <lineage>
        <taxon>Eukaryota</taxon>
        <taxon>Metazoa</taxon>
        <taxon>Ecdysozoa</taxon>
        <taxon>Arthropoda</taxon>
        <taxon>Chelicerata</taxon>
        <taxon>Arachnida</taxon>
        <taxon>Araneae</taxon>
        <taxon>Araneomorphae</taxon>
        <taxon>Entelegynae</taxon>
        <taxon>Araneoidea</taxon>
        <taxon>Nephilidae</taxon>
        <taxon>Trichonephila</taxon>
        <taxon>Trichonephila inaurata</taxon>
    </lineage>
</organism>
<reference evidence="1" key="1">
    <citation type="submission" date="2020-08" db="EMBL/GenBank/DDBJ databases">
        <title>Multicomponent nature underlies the extraordinary mechanical properties of spider dragline silk.</title>
        <authorList>
            <person name="Kono N."/>
            <person name="Nakamura H."/>
            <person name="Mori M."/>
            <person name="Yoshida Y."/>
            <person name="Ohtoshi R."/>
            <person name="Malay A.D."/>
            <person name="Moran D.A.P."/>
            <person name="Tomita M."/>
            <person name="Numata K."/>
            <person name="Arakawa K."/>
        </authorList>
    </citation>
    <scope>NUCLEOTIDE SEQUENCE</scope>
</reference>
<gene>
    <name evidence="1" type="ORF">TNIN_444281</name>
</gene>
<dbReference type="EMBL" id="BMAV01011504">
    <property type="protein sequence ID" value="GFY57413.1"/>
    <property type="molecule type" value="Genomic_DNA"/>
</dbReference>
<sequence>MLIAPKAKATGKPLVLKLYAVFKRGNSVKFVATITDEADMNTVPQIVESRAAAGPLVMFWYMNSGVQYRYCLTRNKEEAMR</sequence>
<proteinExistence type="predicted"/>
<evidence type="ECO:0000313" key="2">
    <source>
        <dbReference type="Proteomes" id="UP000886998"/>
    </source>
</evidence>
<accession>A0A8X6XNS8</accession>
<comment type="caution">
    <text evidence="1">The sequence shown here is derived from an EMBL/GenBank/DDBJ whole genome shotgun (WGS) entry which is preliminary data.</text>
</comment>
<dbReference type="Proteomes" id="UP000886998">
    <property type="component" value="Unassembled WGS sequence"/>
</dbReference>
<keyword evidence="2" id="KW-1185">Reference proteome</keyword>
<name>A0A8X6XNS8_9ARAC</name>
<dbReference type="AlphaFoldDB" id="A0A8X6XNS8"/>